<proteinExistence type="predicted"/>
<reference evidence="4" key="2">
    <citation type="submission" date="2025-08" db="UniProtKB">
        <authorList>
            <consortium name="Ensembl"/>
        </authorList>
    </citation>
    <scope>IDENTIFICATION</scope>
</reference>
<feature type="compositionally biased region" description="Polar residues" evidence="2">
    <location>
        <begin position="102"/>
        <end position="118"/>
    </location>
</feature>
<feature type="region of interest" description="Disordered" evidence="2">
    <location>
        <begin position="20"/>
        <end position="119"/>
    </location>
</feature>
<evidence type="ECO:0000256" key="1">
    <source>
        <dbReference type="PROSITE-ProRule" id="PRU00042"/>
    </source>
</evidence>
<dbReference type="Ensembl" id="ENSCSAVT00000007696.1">
    <property type="protein sequence ID" value="ENSCSAVP00000007597.1"/>
    <property type="gene ID" value="ENSCSAVG00000004543.1"/>
</dbReference>
<evidence type="ECO:0000256" key="2">
    <source>
        <dbReference type="SAM" id="MobiDB-lite"/>
    </source>
</evidence>
<reference evidence="5" key="1">
    <citation type="submission" date="2003-08" db="EMBL/GenBank/DDBJ databases">
        <authorList>
            <person name="Birren B."/>
            <person name="Nusbaum C."/>
            <person name="Abebe A."/>
            <person name="Abouelleil A."/>
            <person name="Adekoya E."/>
            <person name="Ait-zahra M."/>
            <person name="Allen N."/>
            <person name="Allen T."/>
            <person name="An P."/>
            <person name="Anderson M."/>
            <person name="Anderson S."/>
            <person name="Arachchi H."/>
            <person name="Armbruster J."/>
            <person name="Bachantsang P."/>
            <person name="Baldwin J."/>
            <person name="Barry A."/>
            <person name="Bayul T."/>
            <person name="Blitshsteyn B."/>
            <person name="Bloom T."/>
            <person name="Blye J."/>
            <person name="Boguslavskiy L."/>
            <person name="Borowsky M."/>
            <person name="Boukhgalter B."/>
            <person name="Brunache A."/>
            <person name="Butler J."/>
            <person name="Calixte N."/>
            <person name="Calvo S."/>
            <person name="Camarata J."/>
            <person name="Campo K."/>
            <person name="Chang J."/>
            <person name="Cheshatsang Y."/>
            <person name="Citroen M."/>
            <person name="Collymore A."/>
            <person name="Considine T."/>
            <person name="Cook A."/>
            <person name="Cooke P."/>
            <person name="Corum B."/>
            <person name="Cuomo C."/>
            <person name="David R."/>
            <person name="Dawoe T."/>
            <person name="Degray S."/>
            <person name="Dodge S."/>
            <person name="Dooley K."/>
            <person name="Dorje P."/>
            <person name="Dorjee K."/>
            <person name="Dorris L."/>
            <person name="Duffey N."/>
            <person name="Dupes A."/>
            <person name="Elkins T."/>
            <person name="Engels R."/>
            <person name="Erickson J."/>
            <person name="Farina A."/>
            <person name="Faro S."/>
            <person name="Ferreira P."/>
            <person name="Fischer H."/>
            <person name="Fitzgerald M."/>
            <person name="Foley K."/>
            <person name="Gage D."/>
            <person name="Galagan J."/>
            <person name="Gearin G."/>
            <person name="Gnerre S."/>
            <person name="Gnirke A."/>
            <person name="Goyette A."/>
            <person name="Graham J."/>
            <person name="Grandbois E."/>
            <person name="Gyaltsen K."/>
            <person name="Hafez N."/>
            <person name="Hagopian D."/>
            <person name="Hagos B."/>
            <person name="Hall J."/>
            <person name="Hatcher B."/>
            <person name="Heller A."/>
            <person name="Higgins H."/>
            <person name="Honan T."/>
            <person name="Horn A."/>
            <person name="Houde N."/>
            <person name="Hughes L."/>
            <person name="Hulme W."/>
            <person name="Husby E."/>
            <person name="Iliev I."/>
            <person name="Jaffe D."/>
            <person name="Jones C."/>
            <person name="Kamal M."/>
            <person name="Kamat A."/>
            <person name="Kamvysselis M."/>
            <person name="Karlsson E."/>
            <person name="Kells C."/>
            <person name="Kieu A."/>
            <person name="Kisner P."/>
            <person name="Kodira C."/>
            <person name="Kulbokas E."/>
            <person name="Labutti K."/>
            <person name="Lama D."/>
            <person name="Landers T."/>
            <person name="Leger J."/>
            <person name="Levine S."/>
            <person name="Lewis D."/>
            <person name="Lewis T."/>
            <person name="Lindblad-toh K."/>
            <person name="Liu X."/>
            <person name="Lokyitsang T."/>
            <person name="Lokyitsang Y."/>
            <person name="Lucien O."/>
            <person name="Lui A."/>
            <person name="Ma L.J."/>
            <person name="Mabbitt R."/>
            <person name="Macdonald J."/>
            <person name="Maclean C."/>
            <person name="Major J."/>
            <person name="Manning J."/>
            <person name="Marabella R."/>
            <person name="Maru K."/>
            <person name="Matthews C."/>
            <person name="Mauceli E."/>
            <person name="Mccarthy M."/>
            <person name="Mcdonough S."/>
            <person name="Mcghee T."/>
            <person name="Meldrim J."/>
            <person name="Meneus L."/>
            <person name="Mesirov J."/>
            <person name="Mihalev A."/>
            <person name="Mihova T."/>
            <person name="Mikkelsen T."/>
            <person name="Mlenga V."/>
            <person name="Moru K."/>
            <person name="Mozes J."/>
            <person name="Mulrain L."/>
            <person name="Munson G."/>
            <person name="Naylor J."/>
            <person name="Newes C."/>
            <person name="Nguyen C."/>
            <person name="Nguyen N."/>
            <person name="Nguyen T."/>
            <person name="Nicol R."/>
            <person name="Nielsen C."/>
            <person name="Nizzari M."/>
            <person name="Norbu C."/>
            <person name="Norbu N."/>
            <person name="O'donnell P."/>
            <person name="Okoawo O."/>
            <person name="O'leary S."/>
            <person name="Omotosho B."/>
            <person name="O'neill K."/>
            <person name="Osman S."/>
            <person name="Parker S."/>
            <person name="Perrin D."/>
            <person name="Phunkhang P."/>
            <person name="Piqani B."/>
            <person name="Purcell S."/>
            <person name="Rachupka T."/>
            <person name="Ramasamy U."/>
            <person name="Rameau R."/>
            <person name="Ray V."/>
            <person name="Raymond C."/>
            <person name="Retta R."/>
            <person name="Richardson S."/>
            <person name="Rise C."/>
            <person name="Rodriguez J."/>
            <person name="Rogers J."/>
            <person name="Rogov P."/>
            <person name="Rutman M."/>
            <person name="Schupbach R."/>
            <person name="Seaman C."/>
            <person name="Settipalli S."/>
            <person name="Sharpe T."/>
            <person name="Sheridan J."/>
            <person name="Sherpa N."/>
            <person name="Shi J."/>
            <person name="Smirnov S."/>
            <person name="Smith C."/>
            <person name="Sougnez C."/>
            <person name="Spencer B."/>
            <person name="Stalker J."/>
            <person name="Stange-thomann N."/>
            <person name="Stavropoulos S."/>
            <person name="Stetson K."/>
            <person name="Stone C."/>
            <person name="Stone S."/>
            <person name="Stubbs M."/>
            <person name="Talamas J."/>
            <person name="Tchuinga P."/>
            <person name="Tenzing P."/>
            <person name="Tesfaye S."/>
            <person name="Theodore J."/>
            <person name="Thoulutsang Y."/>
            <person name="Topham K."/>
            <person name="Towey S."/>
            <person name="Tsamla T."/>
            <person name="Tsomo N."/>
            <person name="Vallee D."/>
            <person name="Vassiliev H."/>
            <person name="Venkataraman V."/>
            <person name="Vinson J."/>
            <person name="Vo A."/>
            <person name="Wade C."/>
            <person name="Wang S."/>
            <person name="Wangchuk T."/>
            <person name="Wangdi T."/>
            <person name="Whittaker C."/>
            <person name="Wilkinson J."/>
            <person name="Wu Y."/>
            <person name="Wyman D."/>
            <person name="Yadav S."/>
            <person name="Yang S."/>
            <person name="Yang X."/>
            <person name="Yeager S."/>
            <person name="Yee E."/>
            <person name="Young G."/>
            <person name="Zainoun J."/>
            <person name="Zembeck L."/>
            <person name="Zimmer A."/>
            <person name="Zody M."/>
            <person name="Lander E."/>
        </authorList>
    </citation>
    <scope>NUCLEOTIDE SEQUENCE [LARGE SCALE GENOMIC DNA]</scope>
</reference>
<dbReference type="PROSITE" id="PS50157">
    <property type="entry name" value="ZINC_FINGER_C2H2_2"/>
    <property type="match status" value="1"/>
</dbReference>
<reference evidence="4" key="3">
    <citation type="submission" date="2025-09" db="UniProtKB">
        <authorList>
            <consortium name="Ensembl"/>
        </authorList>
    </citation>
    <scope>IDENTIFICATION</scope>
</reference>
<evidence type="ECO:0000313" key="5">
    <source>
        <dbReference type="Proteomes" id="UP000007875"/>
    </source>
</evidence>
<evidence type="ECO:0000259" key="3">
    <source>
        <dbReference type="PROSITE" id="PS50157"/>
    </source>
</evidence>
<feature type="domain" description="C2H2-type" evidence="3">
    <location>
        <begin position="1"/>
        <end position="27"/>
    </location>
</feature>
<dbReference type="InterPro" id="IPR013087">
    <property type="entry name" value="Znf_C2H2_type"/>
</dbReference>
<dbReference type="GO" id="GO:0008270">
    <property type="term" value="F:zinc ion binding"/>
    <property type="evidence" value="ECO:0007669"/>
    <property type="project" value="UniProtKB-KW"/>
</dbReference>
<name>H2YQI9_CIOSA</name>
<dbReference type="Proteomes" id="UP000007875">
    <property type="component" value="Unassembled WGS sequence"/>
</dbReference>
<organism evidence="4 5">
    <name type="scientific">Ciona savignyi</name>
    <name type="common">Pacific transparent sea squirt</name>
    <dbReference type="NCBI Taxonomy" id="51511"/>
    <lineage>
        <taxon>Eukaryota</taxon>
        <taxon>Metazoa</taxon>
        <taxon>Chordata</taxon>
        <taxon>Tunicata</taxon>
        <taxon>Ascidiacea</taxon>
        <taxon>Phlebobranchia</taxon>
        <taxon>Cionidae</taxon>
        <taxon>Ciona</taxon>
    </lineage>
</organism>
<feature type="compositionally biased region" description="Polar residues" evidence="2">
    <location>
        <begin position="185"/>
        <end position="202"/>
    </location>
</feature>
<keyword evidence="1" id="KW-0479">Metal-binding</keyword>
<feature type="compositionally biased region" description="Polar residues" evidence="2">
    <location>
        <begin position="79"/>
        <end position="92"/>
    </location>
</feature>
<keyword evidence="1" id="KW-0863">Zinc-finger</keyword>
<protein>
    <recommendedName>
        <fullName evidence="3">C2H2-type domain-containing protein</fullName>
    </recommendedName>
</protein>
<dbReference type="AlphaFoldDB" id="H2YQI9"/>
<feature type="compositionally biased region" description="Polar residues" evidence="2">
    <location>
        <begin position="32"/>
        <end position="41"/>
    </location>
</feature>
<dbReference type="HOGENOM" id="CLU_1357347_0_0_1"/>
<keyword evidence="5" id="KW-1185">Reference proteome</keyword>
<keyword evidence="1" id="KW-0862">Zinc</keyword>
<feature type="region of interest" description="Disordered" evidence="2">
    <location>
        <begin position="143"/>
        <end position="202"/>
    </location>
</feature>
<accession>H2YQI9</accession>
<sequence length="202" mass="22355">TCHLCGRAFGQHTNLERHLRKHADKRSRNSDDLFSTKSSLQQDDETSDDCYIPSPSYSDGKNIHNLNRDPPFQGESGILNGNTGFVQASTDDVFSPRRETGRLSSGEMTSAPRPSNRSPHYWAAYRQSNQSDNDADTDFKQSNVQETESMSASDALSNMAKAKKRQASNADKCLDVNPGARLNAENRTISADSTSQNTSLYE</sequence>
<feature type="compositionally biased region" description="Polar residues" evidence="2">
    <location>
        <begin position="143"/>
        <end position="156"/>
    </location>
</feature>
<evidence type="ECO:0000313" key="4">
    <source>
        <dbReference type="Ensembl" id="ENSCSAVP00000007597.1"/>
    </source>
</evidence>
<dbReference type="Gene3D" id="3.30.160.60">
    <property type="entry name" value="Classic Zinc Finger"/>
    <property type="match status" value="1"/>
</dbReference>
<dbReference type="PROSITE" id="PS00028">
    <property type="entry name" value="ZINC_FINGER_C2H2_1"/>
    <property type="match status" value="1"/>
</dbReference>
<dbReference type="GeneTree" id="ENSGT00940000164692"/>